<dbReference type="Gene3D" id="3.30.360.10">
    <property type="entry name" value="Dihydrodipicolinate Reductase, domain 2"/>
    <property type="match status" value="1"/>
</dbReference>
<dbReference type="InterPro" id="IPR051450">
    <property type="entry name" value="Gfo/Idh/MocA_Oxidoreductases"/>
</dbReference>
<dbReference type="EMBL" id="LPVJ01000030">
    <property type="protein sequence ID" value="KUO96017.1"/>
    <property type="molecule type" value="Genomic_DNA"/>
</dbReference>
<evidence type="ECO:0000259" key="1">
    <source>
        <dbReference type="Pfam" id="PF01408"/>
    </source>
</evidence>
<dbReference type="Pfam" id="PF01408">
    <property type="entry name" value="GFO_IDH_MocA"/>
    <property type="match status" value="1"/>
</dbReference>
<dbReference type="AlphaFoldDB" id="A0A101XR54"/>
<reference evidence="3 4" key="1">
    <citation type="submission" date="2015-12" db="EMBL/GenBank/DDBJ databases">
        <title>Draft genome sequence of Acidibacillus ferrooxidans ITV001, isolated from a chalcopyrite acid mine drainage site in Brazil.</title>
        <authorList>
            <person name="Dall'Agnol H."/>
            <person name="Nancucheo I."/>
            <person name="Johnson B."/>
            <person name="Oliveira R."/>
            <person name="Leite L."/>
            <person name="Pylro V."/>
            <person name="Nunes G.L."/>
            <person name="Tzotzos G."/>
            <person name="Fernandes G.R."/>
            <person name="Dutra J."/>
            <person name="Orellana S.C."/>
            <person name="Oliveira G."/>
        </authorList>
    </citation>
    <scope>NUCLEOTIDE SEQUENCE [LARGE SCALE GENOMIC DNA]</scope>
    <source>
        <strain evidence="4">ITV01</strain>
    </source>
</reference>
<dbReference type="InterPro" id="IPR000683">
    <property type="entry name" value="Gfo/Idh/MocA-like_OxRdtase_N"/>
</dbReference>
<dbReference type="SUPFAM" id="SSF51735">
    <property type="entry name" value="NAD(P)-binding Rossmann-fold domains"/>
    <property type="match status" value="1"/>
</dbReference>
<feature type="domain" description="GFO/IDH/MocA-like oxidoreductase" evidence="2">
    <location>
        <begin position="133"/>
        <end position="257"/>
    </location>
</feature>
<dbReference type="SUPFAM" id="SSF55347">
    <property type="entry name" value="Glyceraldehyde-3-phosphate dehydrogenase-like, C-terminal domain"/>
    <property type="match status" value="1"/>
</dbReference>
<gene>
    <name evidence="3" type="ORF">ATW55_02770</name>
</gene>
<comment type="caution">
    <text evidence="3">The sequence shown here is derived from an EMBL/GenBank/DDBJ whole genome shotgun (WGS) entry which is preliminary data.</text>
</comment>
<name>A0A101XR54_9BACL</name>
<proteinExistence type="predicted"/>
<dbReference type="Pfam" id="PF22725">
    <property type="entry name" value="GFO_IDH_MocA_C3"/>
    <property type="match status" value="1"/>
</dbReference>
<dbReference type="PANTHER" id="PTHR43377">
    <property type="entry name" value="BILIVERDIN REDUCTASE A"/>
    <property type="match status" value="1"/>
</dbReference>
<dbReference type="InterPro" id="IPR055170">
    <property type="entry name" value="GFO_IDH_MocA-like_dom"/>
</dbReference>
<dbReference type="Gene3D" id="3.40.50.720">
    <property type="entry name" value="NAD(P)-binding Rossmann-like Domain"/>
    <property type="match status" value="1"/>
</dbReference>
<dbReference type="OrthoDB" id="9815825at2"/>
<feature type="domain" description="Gfo/Idh/MocA-like oxidoreductase N-terminal" evidence="1">
    <location>
        <begin position="4"/>
        <end position="123"/>
    </location>
</feature>
<sequence length="335" mass="36631">MTTLRVGVIGCGAIAVNRHLPEYRDNSRVKLVGVCDANEARVQEVAKTYGIRAYTRFEDLLLEHELDAVSVCLPNRFHGPVSTAALLAGKHVLCEKPMAVSADEAEEMIAAADEAGRVLMIAHNQRFFPAHIRAKQILHSGRLGAVLQFRTTFAHGGPEQWSAEGMQSWFFKQQDAFVGALGDLGIHKADLMRWLLEDEVVEVSAMLRTLEKAANVDDNAVCLLAMRSGAVGTLTASWTHRPGENDTTTLYCEHGILHIDPHAQVPLHVLYEDGSEERIAIPDEAQAHNSRVVDEFVDAVLSGRTPAISGRDGFASLRVILAAVDASREGRSVRL</sequence>
<dbReference type="InterPro" id="IPR036291">
    <property type="entry name" value="NAD(P)-bd_dom_sf"/>
</dbReference>
<dbReference type="RefSeq" id="WP_067715452.1">
    <property type="nucleotide sequence ID" value="NZ_LPVJ01000030.1"/>
</dbReference>
<organism evidence="3 4">
    <name type="scientific">Ferroacidibacillus organovorans</name>
    <dbReference type="NCBI Taxonomy" id="1765683"/>
    <lineage>
        <taxon>Bacteria</taxon>
        <taxon>Bacillati</taxon>
        <taxon>Bacillota</taxon>
        <taxon>Bacilli</taxon>
        <taxon>Bacillales</taxon>
        <taxon>Alicyclobacillaceae</taxon>
        <taxon>Ferroacidibacillus</taxon>
    </lineage>
</organism>
<evidence type="ECO:0000259" key="2">
    <source>
        <dbReference type="Pfam" id="PF22725"/>
    </source>
</evidence>
<keyword evidence="4" id="KW-1185">Reference proteome</keyword>
<evidence type="ECO:0000313" key="3">
    <source>
        <dbReference type="EMBL" id="KUO96017.1"/>
    </source>
</evidence>
<dbReference type="GO" id="GO:0000166">
    <property type="term" value="F:nucleotide binding"/>
    <property type="evidence" value="ECO:0007669"/>
    <property type="project" value="InterPro"/>
</dbReference>
<dbReference type="PANTHER" id="PTHR43377:SF1">
    <property type="entry name" value="BILIVERDIN REDUCTASE A"/>
    <property type="match status" value="1"/>
</dbReference>
<evidence type="ECO:0000313" key="4">
    <source>
        <dbReference type="Proteomes" id="UP000053557"/>
    </source>
</evidence>
<protein>
    <submittedName>
        <fullName evidence="3">Dehydrogenase</fullName>
    </submittedName>
</protein>
<dbReference type="Proteomes" id="UP000053557">
    <property type="component" value="Unassembled WGS sequence"/>
</dbReference>
<accession>A0A101XR54</accession>